<dbReference type="GO" id="GO:0005524">
    <property type="term" value="F:ATP binding"/>
    <property type="evidence" value="ECO:0007669"/>
    <property type="project" value="UniProtKB-UniRule"/>
</dbReference>
<comment type="subcellular location">
    <subcellularLocation>
        <location evidence="9">Cytoplasm</location>
    </subcellularLocation>
</comment>
<reference evidence="14" key="1">
    <citation type="submission" date="2017-09" db="EMBL/GenBank/DDBJ databases">
        <title>Depth-based differentiation of microbial function through sediment-hosted aquifers and enrichment of novel symbionts in the deep terrestrial subsurface.</title>
        <authorList>
            <person name="Probst A.J."/>
            <person name="Ladd B."/>
            <person name="Jarett J.K."/>
            <person name="Geller-Mcgrath D.E."/>
            <person name="Sieber C.M.K."/>
            <person name="Emerson J.B."/>
            <person name="Anantharaman K."/>
            <person name="Thomas B.C."/>
            <person name="Malmstrom R."/>
            <person name="Stieglmeier M."/>
            <person name="Klingl A."/>
            <person name="Woyke T."/>
            <person name="Ryan C.M."/>
            <person name="Banfield J.F."/>
        </authorList>
    </citation>
    <scope>NUCLEOTIDE SEQUENCE [LARGE SCALE GENOMIC DNA]</scope>
</reference>
<comment type="caution">
    <text evidence="13">The sequence shown here is derived from an EMBL/GenBank/DDBJ whole genome shotgun (WGS) entry which is preliminary data.</text>
</comment>
<dbReference type="SMART" id="SM00434">
    <property type="entry name" value="TOP4c"/>
    <property type="match status" value="1"/>
</dbReference>
<dbReference type="GO" id="GO:0006265">
    <property type="term" value="P:DNA topological change"/>
    <property type="evidence" value="ECO:0007669"/>
    <property type="project" value="UniProtKB-UniRule"/>
</dbReference>
<dbReference type="Pfam" id="PF03989">
    <property type="entry name" value="DNA_gyraseA_C"/>
    <property type="match status" value="6"/>
</dbReference>
<accession>A0A2M7RFY3</accession>
<dbReference type="FunFam" id="3.30.1360.40:FF:000002">
    <property type="entry name" value="DNA gyrase subunit A"/>
    <property type="match status" value="1"/>
</dbReference>
<evidence type="ECO:0000256" key="7">
    <source>
        <dbReference type="ARBA" id="ARBA00023235"/>
    </source>
</evidence>
<dbReference type="Gene3D" id="3.90.199.10">
    <property type="entry name" value="Topoisomerase II, domain 5"/>
    <property type="match status" value="1"/>
</dbReference>
<evidence type="ECO:0000256" key="1">
    <source>
        <dbReference type="ARBA" id="ARBA00000185"/>
    </source>
</evidence>
<evidence type="ECO:0000256" key="5">
    <source>
        <dbReference type="ARBA" id="ARBA00023029"/>
    </source>
</evidence>
<comment type="subunit">
    <text evidence="9">Heterotetramer, composed of two GyrA and two GyrB chains. In the heterotetramer, GyrA contains the active site tyrosine that forms a transient covalent intermediate with DNA, while GyrB binds cofactors and catalyzes ATP hydrolysis.</text>
</comment>
<evidence type="ECO:0000256" key="6">
    <source>
        <dbReference type="ARBA" id="ARBA00023125"/>
    </source>
</evidence>
<dbReference type="InterPro" id="IPR005743">
    <property type="entry name" value="GyrA"/>
</dbReference>
<dbReference type="SUPFAM" id="SSF101904">
    <property type="entry name" value="GyrA/ParC C-terminal domain-like"/>
    <property type="match status" value="1"/>
</dbReference>
<dbReference type="CDD" id="cd00187">
    <property type="entry name" value="TOP4c"/>
    <property type="match status" value="1"/>
</dbReference>
<dbReference type="InterPro" id="IPR002205">
    <property type="entry name" value="Topo_IIA_dom_A"/>
</dbReference>
<dbReference type="NCBIfam" id="NF004043">
    <property type="entry name" value="PRK05560.1"/>
    <property type="match status" value="1"/>
</dbReference>
<dbReference type="GO" id="GO:0006261">
    <property type="term" value="P:DNA-templated DNA replication"/>
    <property type="evidence" value="ECO:0007669"/>
    <property type="project" value="UniProtKB-UniRule"/>
</dbReference>
<keyword evidence="6 9" id="KW-0238">DNA-binding</keyword>
<evidence type="ECO:0000256" key="3">
    <source>
        <dbReference type="ARBA" id="ARBA00022741"/>
    </source>
</evidence>
<comment type="caution">
    <text evidence="9">Lacks conserved residue(s) required for the propagation of feature annotation.</text>
</comment>
<dbReference type="PANTHER" id="PTHR43493:SF5">
    <property type="entry name" value="DNA GYRASE SUBUNIT A, CHLOROPLASTIC_MITOCHONDRIAL"/>
    <property type="match status" value="1"/>
</dbReference>
<dbReference type="EC" id="5.6.2.2" evidence="9"/>
<evidence type="ECO:0000313" key="13">
    <source>
        <dbReference type="EMBL" id="PIY95266.1"/>
    </source>
</evidence>
<dbReference type="InterPro" id="IPR013757">
    <property type="entry name" value="Topo_IIA_A_a_sf"/>
</dbReference>
<dbReference type="InterPro" id="IPR006691">
    <property type="entry name" value="GyrA/parC_rep"/>
</dbReference>
<comment type="miscellaneous">
    <text evidence="9">Few gyrases are as efficient as E.coli at forming negative supercoils. Not all organisms have 2 type II topoisomerases; in organisms with a single type II topoisomerase this enzyme also has to decatenate newly replicated chromosomes.</text>
</comment>
<keyword evidence="4 9" id="KW-0067">ATP-binding</keyword>
<feature type="compositionally biased region" description="Basic and acidic residues" evidence="11">
    <location>
        <begin position="11"/>
        <end position="25"/>
    </location>
</feature>
<dbReference type="Pfam" id="PF00521">
    <property type="entry name" value="DNA_topoisoIV"/>
    <property type="match status" value="1"/>
</dbReference>
<dbReference type="AlphaFoldDB" id="A0A2M7RFY3"/>
<dbReference type="FunFam" id="3.90.199.10:FF:000001">
    <property type="entry name" value="DNA gyrase subunit A"/>
    <property type="match status" value="1"/>
</dbReference>
<dbReference type="InterPro" id="IPR013760">
    <property type="entry name" value="Topo_IIA-like_dom_sf"/>
</dbReference>
<dbReference type="PROSITE" id="PS52040">
    <property type="entry name" value="TOPO_IIA"/>
    <property type="match status" value="1"/>
</dbReference>
<comment type="similarity">
    <text evidence="2 9">Belongs to the type II topoisomerase GyrA/ParC subunit family.</text>
</comment>
<evidence type="ECO:0000313" key="14">
    <source>
        <dbReference type="Proteomes" id="UP000228689"/>
    </source>
</evidence>
<dbReference type="GO" id="GO:0034335">
    <property type="term" value="F:DNA negative supercoiling activity"/>
    <property type="evidence" value="ECO:0007669"/>
    <property type="project" value="UniProtKB-ARBA"/>
</dbReference>
<evidence type="ECO:0000256" key="9">
    <source>
        <dbReference type="HAMAP-Rule" id="MF_01897"/>
    </source>
</evidence>
<comment type="function">
    <text evidence="9">A type II topoisomerase that negatively supercoils closed circular double-stranded (ds) DNA in an ATP-dependent manner to modulate DNA topology and maintain chromosomes in an underwound state. Negative supercoiling favors strand separation, and DNA replication, transcription, recombination and repair, all of which involve strand separation. Also able to catalyze the interconversion of other topological isomers of dsDNA rings, including catenanes and knotted rings. Type II topoisomerases break and join 2 DNA strands simultaneously in an ATP-dependent manner.</text>
</comment>
<organism evidence="13 14">
    <name type="scientific">Candidatus Komeilibacteria bacterium CG_4_10_14_0_8_um_filter_37_78</name>
    <dbReference type="NCBI Taxonomy" id="1974471"/>
    <lineage>
        <taxon>Bacteria</taxon>
        <taxon>Candidatus Komeiliibacteriota</taxon>
    </lineage>
</organism>
<keyword evidence="5 9" id="KW-0799">Topoisomerase</keyword>
<dbReference type="GO" id="GO:0005737">
    <property type="term" value="C:cytoplasm"/>
    <property type="evidence" value="ECO:0007669"/>
    <property type="project" value="UniProtKB-SubCell"/>
</dbReference>
<evidence type="ECO:0000256" key="4">
    <source>
        <dbReference type="ARBA" id="ARBA00022840"/>
    </source>
</evidence>
<dbReference type="EMBL" id="PFMC01000020">
    <property type="protein sequence ID" value="PIY95266.1"/>
    <property type="molecule type" value="Genomic_DNA"/>
</dbReference>
<dbReference type="GO" id="GO:0003677">
    <property type="term" value="F:DNA binding"/>
    <property type="evidence" value="ECO:0007669"/>
    <property type="project" value="UniProtKB-UniRule"/>
</dbReference>
<dbReference type="GO" id="GO:0009330">
    <property type="term" value="C:DNA topoisomerase type II (double strand cut, ATP-hydrolyzing) complex"/>
    <property type="evidence" value="ECO:0007669"/>
    <property type="project" value="TreeGrafter"/>
</dbReference>
<dbReference type="HAMAP" id="MF_01897">
    <property type="entry name" value="GyrA"/>
    <property type="match status" value="1"/>
</dbReference>
<dbReference type="Proteomes" id="UP000228689">
    <property type="component" value="Unassembled WGS sequence"/>
</dbReference>
<dbReference type="GO" id="GO:0005694">
    <property type="term" value="C:chromosome"/>
    <property type="evidence" value="ECO:0007669"/>
    <property type="project" value="InterPro"/>
</dbReference>
<comment type="catalytic activity">
    <reaction evidence="1 9 10">
        <text>ATP-dependent breakage, passage and rejoining of double-stranded DNA.</text>
        <dbReference type="EC" id="5.6.2.2"/>
    </reaction>
</comment>
<dbReference type="Gene3D" id="3.30.1360.40">
    <property type="match status" value="1"/>
</dbReference>
<proteinExistence type="inferred from homology"/>
<name>A0A2M7RFY3_9BACT</name>
<keyword evidence="7 9" id="KW-0413">Isomerase</keyword>
<gene>
    <name evidence="9" type="primary">gyrA</name>
    <name evidence="13" type="ORF">COY67_00865</name>
</gene>
<dbReference type="InterPro" id="IPR035516">
    <property type="entry name" value="Gyrase/topoIV_suA_C"/>
</dbReference>
<evidence type="ECO:0000256" key="8">
    <source>
        <dbReference type="ARBA" id="ARBA00063644"/>
    </source>
</evidence>
<evidence type="ECO:0000259" key="12">
    <source>
        <dbReference type="PROSITE" id="PS52040"/>
    </source>
</evidence>
<evidence type="ECO:0000256" key="10">
    <source>
        <dbReference type="PROSITE-ProRule" id="PRU01384"/>
    </source>
</evidence>
<dbReference type="PANTHER" id="PTHR43493">
    <property type="entry name" value="DNA GYRASE/TOPOISOMERASE SUBUNIT A"/>
    <property type="match status" value="1"/>
</dbReference>
<keyword evidence="3 9" id="KW-0547">Nucleotide-binding</keyword>
<evidence type="ECO:0000256" key="2">
    <source>
        <dbReference type="ARBA" id="ARBA00008263"/>
    </source>
</evidence>
<comment type="subunit">
    <text evidence="8">Heterotetramer composed of ParC and ParE.</text>
</comment>
<dbReference type="Gene3D" id="2.120.10.90">
    <property type="entry name" value="DNA gyrase/topoisomerase IV, subunit A, C-terminal"/>
    <property type="match status" value="1"/>
</dbReference>
<keyword evidence="9" id="KW-0963">Cytoplasm</keyword>
<feature type="domain" description="Topo IIA-type catalytic" evidence="12">
    <location>
        <begin position="68"/>
        <end position="534"/>
    </location>
</feature>
<dbReference type="NCBIfam" id="TIGR01063">
    <property type="entry name" value="gyrA"/>
    <property type="match status" value="1"/>
</dbReference>
<dbReference type="InterPro" id="IPR050220">
    <property type="entry name" value="Type_II_DNA_Topoisomerases"/>
</dbReference>
<dbReference type="InterPro" id="IPR013758">
    <property type="entry name" value="Topo_IIA_A/C_ab"/>
</dbReference>
<evidence type="ECO:0000256" key="11">
    <source>
        <dbReference type="SAM" id="MobiDB-lite"/>
    </source>
</evidence>
<sequence>MPRKKVIKPASQEKKSSTKKVKDDKKKAIRKVEQLELVAERIEPLAIVEEMESSYLDYAMSVIVQRALPDVRDGLKPVHRRILYAMWDIGLKANAKFRKSATVVGEVLGKYHPHGDSAVYDSMVRMAQEFSMRYPLVNGQGNFGSMDGDSAAAMRYTEAKLRAAAEEMLFDLEKETVKFIPNYDGTQKEPAVMPAKLPNLLLNGTMGIAVGMATNIPPHNLTELVNGIEYLIANPEATVDDLMKFITGPDFPTGGIIYDINEIKAAYASGKGSIVMRGVAEIVESKGDSYQIIISAIPYQVNKATLLENIANLVKTKKLDGIRDLRDESDKEGVRIVVDLKKDSYPRKVLNSLYKHTTLQASFHVNMLALVDGIQPKVLTLKMILEEYIKHREEVIKRRTQFDLTKAKDRAHILEGLVLALNDIDKVIAIIKKSKDRDQAKINLMKRFKLSELQSLAILEMRLQQLAGLERIKVENELKEKLRLIKELTAILNSVQRIRNIIKDELKEIKDKYGDERRTKVVKSAVNTLGAEDLIPNEATVVMVTRDGYIKRIPPDTFRTQSRGGKGVIGLTTKEEDMVEQFFTTNTHADLMFFTTRGRVFRLKAYEVPVGSRQAKGQAIVNFLQLAPEEKVTSILSTEDMSTYQYLVMVTKHAFIKKVPLEAFANVRRSGLISIKLKEGDVLEWIKPSSGKDNIIVVTAHGQAIRFKEGDVRSMGRGAAGVRGIKLKKDDLVVGMDILDNGKAGADEQLLVVMANGYGKRTNLSAYKVQHRGGTGIRTAKITTKTGEIIGGFIVNAKMEKEDIIIISEKGQVIRLKLKQVNVIGRDTQGVRLMKFKESTDQASKVTSI</sequence>
<dbReference type="NCBIfam" id="NF004044">
    <property type="entry name" value="PRK05561.1"/>
    <property type="match status" value="1"/>
</dbReference>
<feature type="region of interest" description="Disordered" evidence="11">
    <location>
        <begin position="1"/>
        <end position="25"/>
    </location>
</feature>
<dbReference type="SUPFAM" id="SSF56719">
    <property type="entry name" value="Type II DNA topoisomerase"/>
    <property type="match status" value="1"/>
</dbReference>
<dbReference type="FunFam" id="2.120.10.90:FF:000005">
    <property type="entry name" value="DNA topoisomerase 4 subunit A"/>
    <property type="match status" value="1"/>
</dbReference>
<feature type="active site" description="O-(5'-phospho-DNA)-tyrosine intermediate" evidence="9 10">
    <location>
        <position position="156"/>
    </location>
</feature>
<dbReference type="Gene3D" id="1.10.268.10">
    <property type="entry name" value="Topoisomerase, domain 3"/>
    <property type="match status" value="1"/>
</dbReference>
<protein>
    <recommendedName>
        <fullName evidence="9">DNA gyrase subunit A</fullName>
        <ecNumber evidence="9">5.6.2.2</ecNumber>
    </recommendedName>
</protein>
<dbReference type="FunFam" id="1.10.268.10:FF:000001">
    <property type="entry name" value="DNA gyrase subunit A"/>
    <property type="match status" value="1"/>
</dbReference>